<evidence type="ECO:0000313" key="3">
    <source>
        <dbReference type="Proteomes" id="UP001273531"/>
    </source>
</evidence>
<gene>
    <name evidence="2" type="ORF">RZN05_02290</name>
</gene>
<accession>A0ABU3Y3K4</accession>
<dbReference type="EMBL" id="JAWJEJ010000001">
    <property type="protein sequence ID" value="MDV3455798.1"/>
    <property type="molecule type" value="Genomic_DNA"/>
</dbReference>
<dbReference type="RefSeq" id="WP_317225004.1">
    <property type="nucleotide sequence ID" value="NZ_JAWJEJ010000001.1"/>
</dbReference>
<keyword evidence="1" id="KW-1133">Transmembrane helix</keyword>
<feature type="transmembrane region" description="Helical" evidence="1">
    <location>
        <begin position="26"/>
        <end position="44"/>
    </location>
</feature>
<reference evidence="2 3" key="1">
    <citation type="submission" date="2023-10" db="EMBL/GenBank/DDBJ databases">
        <title>Sphingomonas sp. HF-S4 16S ribosomal RNA gene Genome sequencing and assembly.</title>
        <authorList>
            <person name="Lee H."/>
        </authorList>
    </citation>
    <scope>NUCLEOTIDE SEQUENCE [LARGE SCALE GENOMIC DNA]</scope>
    <source>
        <strain evidence="2 3">HF-S4</strain>
    </source>
</reference>
<sequence>MAAAALLATATTTLVPDGNSWLAPNLWVLAIDTLLLTALIAIALRSDRWFPIWSAGLQLVGVTVHLGSILAPGYARDVYFLLQALWAVPVLMALVIGVVLDRRASIDDDPQARRR</sequence>
<keyword evidence="1" id="KW-0472">Membrane</keyword>
<organism evidence="2 3">
    <name type="scientific">Sphingomonas agrestis</name>
    <dbReference type="NCBI Taxonomy" id="3080540"/>
    <lineage>
        <taxon>Bacteria</taxon>
        <taxon>Pseudomonadati</taxon>
        <taxon>Pseudomonadota</taxon>
        <taxon>Alphaproteobacteria</taxon>
        <taxon>Sphingomonadales</taxon>
        <taxon>Sphingomonadaceae</taxon>
        <taxon>Sphingomonas</taxon>
    </lineage>
</organism>
<protein>
    <submittedName>
        <fullName evidence="2">Uncharacterized protein</fullName>
    </submittedName>
</protein>
<feature type="transmembrane region" description="Helical" evidence="1">
    <location>
        <begin position="56"/>
        <end position="74"/>
    </location>
</feature>
<evidence type="ECO:0000256" key="1">
    <source>
        <dbReference type="SAM" id="Phobius"/>
    </source>
</evidence>
<keyword evidence="3" id="KW-1185">Reference proteome</keyword>
<dbReference type="Proteomes" id="UP001273531">
    <property type="component" value="Unassembled WGS sequence"/>
</dbReference>
<name>A0ABU3Y3K4_9SPHN</name>
<feature type="transmembrane region" description="Helical" evidence="1">
    <location>
        <begin position="80"/>
        <end position="100"/>
    </location>
</feature>
<comment type="caution">
    <text evidence="2">The sequence shown here is derived from an EMBL/GenBank/DDBJ whole genome shotgun (WGS) entry which is preliminary data.</text>
</comment>
<proteinExistence type="predicted"/>
<keyword evidence="1" id="KW-0812">Transmembrane</keyword>
<evidence type="ECO:0000313" key="2">
    <source>
        <dbReference type="EMBL" id="MDV3455798.1"/>
    </source>
</evidence>